<name>A0AA86P940_9EUKA</name>
<organism evidence="1">
    <name type="scientific">Hexamita inflata</name>
    <dbReference type="NCBI Taxonomy" id="28002"/>
    <lineage>
        <taxon>Eukaryota</taxon>
        <taxon>Metamonada</taxon>
        <taxon>Diplomonadida</taxon>
        <taxon>Hexamitidae</taxon>
        <taxon>Hexamitinae</taxon>
        <taxon>Hexamita</taxon>
    </lineage>
</organism>
<proteinExistence type="predicted"/>
<sequence>MELYRDIGAMDVCSCLQLGFCSDSKQFHAEVQREAAFEYLQILKNQKRIYKTFREITTSPQQIYFISDNDFKLHLYILLIAFKRQRGLEARILNHQNIEQSKYEIDISEKAAIKAFFKNLDIEELLTIYKKENKRRKMDESFSVPDVDVNFTD</sequence>
<gene>
    <name evidence="1" type="ORF">HINF_LOCUS22071</name>
    <name evidence="2" type="ORF">HINF_LOCUS63741</name>
</gene>
<reference evidence="1" key="1">
    <citation type="submission" date="2023-06" db="EMBL/GenBank/DDBJ databases">
        <authorList>
            <person name="Kurt Z."/>
        </authorList>
    </citation>
    <scope>NUCLEOTIDE SEQUENCE</scope>
</reference>
<comment type="caution">
    <text evidence="1">The sequence shown here is derived from an EMBL/GenBank/DDBJ whole genome shotgun (WGS) entry which is preliminary data.</text>
</comment>
<dbReference type="EMBL" id="CAXDID020000402">
    <property type="protein sequence ID" value="CAL6087637.1"/>
    <property type="molecule type" value="Genomic_DNA"/>
</dbReference>
<evidence type="ECO:0000313" key="1">
    <source>
        <dbReference type="EMBL" id="CAI9934426.1"/>
    </source>
</evidence>
<dbReference type="EMBL" id="CATOUU010000569">
    <property type="protein sequence ID" value="CAI9934426.1"/>
    <property type="molecule type" value="Genomic_DNA"/>
</dbReference>
<dbReference type="AlphaFoldDB" id="A0AA86P940"/>
<accession>A0AA86P940</accession>
<evidence type="ECO:0000313" key="3">
    <source>
        <dbReference type="Proteomes" id="UP001642409"/>
    </source>
</evidence>
<protein>
    <submittedName>
        <fullName evidence="2">Hypothetical_protein</fullName>
    </submittedName>
</protein>
<reference evidence="2 3" key="2">
    <citation type="submission" date="2024-07" db="EMBL/GenBank/DDBJ databases">
        <authorList>
            <person name="Akdeniz Z."/>
        </authorList>
    </citation>
    <scope>NUCLEOTIDE SEQUENCE [LARGE SCALE GENOMIC DNA]</scope>
</reference>
<keyword evidence="3" id="KW-1185">Reference proteome</keyword>
<dbReference type="Proteomes" id="UP001642409">
    <property type="component" value="Unassembled WGS sequence"/>
</dbReference>
<evidence type="ECO:0000313" key="2">
    <source>
        <dbReference type="EMBL" id="CAL6087637.1"/>
    </source>
</evidence>